<organism evidence="3 4">
    <name type="scientific">Cellulomonas gelida</name>
    <dbReference type="NCBI Taxonomy" id="1712"/>
    <lineage>
        <taxon>Bacteria</taxon>
        <taxon>Bacillati</taxon>
        <taxon>Actinomycetota</taxon>
        <taxon>Actinomycetes</taxon>
        <taxon>Micrococcales</taxon>
        <taxon>Cellulomonadaceae</taxon>
        <taxon>Cellulomonas</taxon>
    </lineage>
</organism>
<evidence type="ECO:0000313" key="3">
    <source>
        <dbReference type="EMBL" id="GEA83350.1"/>
    </source>
</evidence>
<keyword evidence="1" id="KW-0732">Signal</keyword>
<dbReference type="AlphaFoldDB" id="A0A4Y3KK81"/>
<keyword evidence="4" id="KW-1185">Reference proteome</keyword>
<proteinExistence type="predicted"/>
<evidence type="ECO:0000259" key="2">
    <source>
        <dbReference type="PROSITE" id="PS50093"/>
    </source>
</evidence>
<dbReference type="PROSITE" id="PS50093">
    <property type="entry name" value="PKD"/>
    <property type="match status" value="1"/>
</dbReference>
<sequence>MTAGRRTAATVTGALLSLALLLLTASGAASVGWTPRVDDDSLLIRARDASRGAAEYEANPDAGAYVWKRDLPCWSRYPEIDRDSNEACWGGSAIQHDPPVCEDGTPLLPIWRRLRTEETWYLQVGWHCPEDLIPRMTQEDFRRMTIPAAPARMQPDSGPVLVNKKTIVYTETGVQTLRTDLLGYGVDIEATPVSYAWDFADGQPPVVTTSQGHPFPDHDVFSTYFRPGTARITLTTTWTGRYRVDIDPLHKWREIDGHAFTTSATPDFEIVELRGRLVG</sequence>
<evidence type="ECO:0000256" key="1">
    <source>
        <dbReference type="SAM" id="SignalP"/>
    </source>
</evidence>
<comment type="caution">
    <text evidence="3">The sequence shown here is derived from an EMBL/GenBank/DDBJ whole genome shotgun (WGS) entry which is preliminary data.</text>
</comment>
<feature type="chain" id="PRO_5038391921" description="PKD domain-containing protein" evidence="1">
    <location>
        <begin position="32"/>
        <end position="279"/>
    </location>
</feature>
<dbReference type="InterPro" id="IPR000601">
    <property type="entry name" value="PKD_dom"/>
</dbReference>
<reference evidence="3 4" key="1">
    <citation type="submission" date="2019-06" db="EMBL/GenBank/DDBJ databases">
        <title>Whole genome shotgun sequence of Cellulomonas gelida NBRC 3748.</title>
        <authorList>
            <person name="Hosoyama A."/>
            <person name="Uohara A."/>
            <person name="Ohji S."/>
            <person name="Ichikawa N."/>
        </authorList>
    </citation>
    <scope>NUCLEOTIDE SEQUENCE [LARGE SCALE GENOMIC DNA]</scope>
    <source>
        <strain evidence="3 4">NBRC 3748</strain>
    </source>
</reference>
<accession>A0A4Y3KK81</accession>
<feature type="domain" description="PKD" evidence="2">
    <location>
        <begin position="191"/>
        <end position="237"/>
    </location>
</feature>
<dbReference type="OrthoDB" id="5192284at2"/>
<dbReference type="EMBL" id="BJLQ01000004">
    <property type="protein sequence ID" value="GEA83350.1"/>
    <property type="molecule type" value="Genomic_DNA"/>
</dbReference>
<dbReference type="Proteomes" id="UP000320461">
    <property type="component" value="Unassembled WGS sequence"/>
</dbReference>
<name>A0A4Y3KK81_9CELL</name>
<dbReference type="SUPFAM" id="SSF49299">
    <property type="entry name" value="PKD domain"/>
    <property type="match status" value="1"/>
</dbReference>
<dbReference type="InterPro" id="IPR035986">
    <property type="entry name" value="PKD_dom_sf"/>
</dbReference>
<evidence type="ECO:0000313" key="4">
    <source>
        <dbReference type="Proteomes" id="UP000320461"/>
    </source>
</evidence>
<gene>
    <name evidence="3" type="ORF">CGE01nite_06010</name>
</gene>
<protein>
    <recommendedName>
        <fullName evidence="2">PKD domain-containing protein</fullName>
    </recommendedName>
</protein>
<dbReference type="RefSeq" id="WP_141368900.1">
    <property type="nucleotide sequence ID" value="NZ_BJLQ01000004.1"/>
</dbReference>
<feature type="signal peptide" evidence="1">
    <location>
        <begin position="1"/>
        <end position="31"/>
    </location>
</feature>